<name>A0AAN7AJ05_9PEZI</name>
<reference evidence="1" key="1">
    <citation type="journal article" date="2023" name="Mol. Phylogenet. Evol.">
        <title>Genome-scale phylogeny and comparative genomics of the fungal order Sordariales.</title>
        <authorList>
            <person name="Hensen N."/>
            <person name="Bonometti L."/>
            <person name="Westerberg I."/>
            <person name="Brannstrom I.O."/>
            <person name="Guillou S."/>
            <person name="Cros-Aarteil S."/>
            <person name="Calhoun S."/>
            <person name="Haridas S."/>
            <person name="Kuo A."/>
            <person name="Mondo S."/>
            <person name="Pangilinan J."/>
            <person name="Riley R."/>
            <person name="LaButti K."/>
            <person name="Andreopoulos B."/>
            <person name="Lipzen A."/>
            <person name="Chen C."/>
            <person name="Yan M."/>
            <person name="Daum C."/>
            <person name="Ng V."/>
            <person name="Clum A."/>
            <person name="Steindorff A."/>
            <person name="Ohm R.A."/>
            <person name="Martin F."/>
            <person name="Silar P."/>
            <person name="Natvig D.O."/>
            <person name="Lalanne C."/>
            <person name="Gautier V."/>
            <person name="Ament-Velasquez S.L."/>
            <person name="Kruys A."/>
            <person name="Hutchinson M.I."/>
            <person name="Powell A.J."/>
            <person name="Barry K."/>
            <person name="Miller A.N."/>
            <person name="Grigoriev I.V."/>
            <person name="Debuchy R."/>
            <person name="Gladieux P."/>
            <person name="Hiltunen Thoren M."/>
            <person name="Johannesson H."/>
        </authorList>
    </citation>
    <scope>NUCLEOTIDE SEQUENCE</scope>
    <source>
        <strain evidence="1">PSN309</strain>
    </source>
</reference>
<gene>
    <name evidence="1" type="ORF">QBC35DRAFT_195583</name>
</gene>
<dbReference type="Proteomes" id="UP001302126">
    <property type="component" value="Unassembled WGS sequence"/>
</dbReference>
<dbReference type="AlphaFoldDB" id="A0AAN7AJ05"/>
<comment type="caution">
    <text evidence="1">The sequence shown here is derived from an EMBL/GenBank/DDBJ whole genome shotgun (WGS) entry which is preliminary data.</text>
</comment>
<evidence type="ECO:0000313" key="2">
    <source>
        <dbReference type="Proteomes" id="UP001302126"/>
    </source>
</evidence>
<protein>
    <submittedName>
        <fullName evidence="1">Uncharacterized protein</fullName>
    </submittedName>
</protein>
<reference evidence="1" key="2">
    <citation type="submission" date="2023-05" db="EMBL/GenBank/DDBJ databases">
        <authorList>
            <consortium name="Lawrence Berkeley National Laboratory"/>
            <person name="Steindorff A."/>
            <person name="Hensen N."/>
            <person name="Bonometti L."/>
            <person name="Westerberg I."/>
            <person name="Brannstrom I.O."/>
            <person name="Guillou S."/>
            <person name="Cros-Aarteil S."/>
            <person name="Calhoun S."/>
            <person name="Haridas S."/>
            <person name="Kuo A."/>
            <person name="Mondo S."/>
            <person name="Pangilinan J."/>
            <person name="Riley R."/>
            <person name="Labutti K."/>
            <person name="Andreopoulos B."/>
            <person name="Lipzen A."/>
            <person name="Chen C."/>
            <person name="Yanf M."/>
            <person name="Daum C."/>
            <person name="Ng V."/>
            <person name="Clum A."/>
            <person name="Ohm R."/>
            <person name="Martin F."/>
            <person name="Silar P."/>
            <person name="Natvig D."/>
            <person name="Lalanne C."/>
            <person name="Gautier V."/>
            <person name="Ament-Velasquez S.L."/>
            <person name="Kruys A."/>
            <person name="Hutchinson M.I."/>
            <person name="Powell A.J."/>
            <person name="Barry K."/>
            <person name="Miller A.N."/>
            <person name="Grigoriev I.V."/>
            <person name="Debuchy R."/>
            <person name="Gladieux P."/>
            <person name="Thoren M.H."/>
            <person name="Johannesson H."/>
        </authorList>
    </citation>
    <scope>NUCLEOTIDE SEQUENCE</scope>
    <source>
        <strain evidence="1">PSN309</strain>
    </source>
</reference>
<proteinExistence type="predicted"/>
<dbReference type="EMBL" id="MU864388">
    <property type="protein sequence ID" value="KAK4188439.1"/>
    <property type="molecule type" value="Genomic_DNA"/>
</dbReference>
<evidence type="ECO:0000313" key="1">
    <source>
        <dbReference type="EMBL" id="KAK4188439.1"/>
    </source>
</evidence>
<keyword evidence="2" id="KW-1185">Reference proteome</keyword>
<organism evidence="1 2">
    <name type="scientific">Podospora australis</name>
    <dbReference type="NCBI Taxonomy" id="1536484"/>
    <lineage>
        <taxon>Eukaryota</taxon>
        <taxon>Fungi</taxon>
        <taxon>Dikarya</taxon>
        <taxon>Ascomycota</taxon>
        <taxon>Pezizomycotina</taxon>
        <taxon>Sordariomycetes</taxon>
        <taxon>Sordariomycetidae</taxon>
        <taxon>Sordariales</taxon>
        <taxon>Podosporaceae</taxon>
        <taxon>Podospora</taxon>
    </lineage>
</organism>
<sequence length="219" mass="24906">MKRMLQGIVKRKKRLSLSLSPDMPAIELERRLNSTPNHCITIIGIFLISHSTYRCHPRQKHLQNRGGGDLTQTPLWTYLTPTHLGPTSKPLFSLPREINLAKAAVKERKKRKILRTPRLVIARAVCVCGLPGGCIAFSCPPGPEPRRHPHHGTITIKCQGIRRLPTHTRYADRLVSTRFKSEGTEMAQKSKLESNRHRANPRSRISLFQFQVQISVLHL</sequence>
<accession>A0AAN7AJ05</accession>